<name>A0A8X7C0V5_9ARAC</name>
<accession>A0A8X7C0V5</accession>
<proteinExistence type="predicted"/>
<comment type="caution">
    <text evidence="1">The sequence shown here is derived from an EMBL/GenBank/DDBJ whole genome shotgun (WGS) entry which is preliminary data.</text>
</comment>
<dbReference type="AlphaFoldDB" id="A0A8X7C0V5"/>
<gene>
    <name evidence="1" type="ORF">TNIN_233541</name>
</gene>
<reference evidence="1" key="1">
    <citation type="submission" date="2020-08" db="EMBL/GenBank/DDBJ databases">
        <title>Multicomponent nature underlies the extraordinary mechanical properties of spider dragline silk.</title>
        <authorList>
            <person name="Kono N."/>
            <person name="Nakamura H."/>
            <person name="Mori M."/>
            <person name="Yoshida Y."/>
            <person name="Ohtoshi R."/>
            <person name="Malay A.D."/>
            <person name="Moran D.A.P."/>
            <person name="Tomita M."/>
            <person name="Numata K."/>
            <person name="Arakawa K."/>
        </authorList>
    </citation>
    <scope>NUCLEOTIDE SEQUENCE</scope>
</reference>
<dbReference type="Proteomes" id="UP000886998">
    <property type="component" value="Unassembled WGS sequence"/>
</dbReference>
<organism evidence="1 2">
    <name type="scientific">Trichonephila inaurata madagascariensis</name>
    <dbReference type="NCBI Taxonomy" id="2747483"/>
    <lineage>
        <taxon>Eukaryota</taxon>
        <taxon>Metazoa</taxon>
        <taxon>Ecdysozoa</taxon>
        <taxon>Arthropoda</taxon>
        <taxon>Chelicerata</taxon>
        <taxon>Arachnida</taxon>
        <taxon>Araneae</taxon>
        <taxon>Araneomorphae</taxon>
        <taxon>Entelegynae</taxon>
        <taxon>Araneoidea</taxon>
        <taxon>Nephilidae</taxon>
        <taxon>Trichonephila</taxon>
        <taxon>Trichonephila inaurata</taxon>
    </lineage>
</organism>
<evidence type="ECO:0000313" key="2">
    <source>
        <dbReference type="Proteomes" id="UP000886998"/>
    </source>
</evidence>
<keyword evidence="2" id="KW-1185">Reference proteome</keyword>
<protein>
    <submittedName>
        <fullName evidence="1">Uncharacterized protein</fullName>
    </submittedName>
</protein>
<evidence type="ECO:0000313" key="1">
    <source>
        <dbReference type="EMBL" id="GFY50103.1"/>
    </source>
</evidence>
<sequence length="109" mass="12669">MISLSKINDGMWKKKFVSFTSSAYFVRQSFGHEGENSPRSFKQIYEIRPERTVASRCIVSGIRAKKTATQKKFCLRNVMIGLDCNVDDTETTFILIHFAYRIRTVFVQF</sequence>
<dbReference type="EMBL" id="BMAV01007320">
    <property type="protein sequence ID" value="GFY50103.1"/>
    <property type="molecule type" value="Genomic_DNA"/>
</dbReference>